<dbReference type="EMBL" id="CAUYUJ010019615">
    <property type="protein sequence ID" value="CAK0892454.1"/>
    <property type="molecule type" value="Genomic_DNA"/>
</dbReference>
<evidence type="ECO:0000256" key="1">
    <source>
        <dbReference type="SAM" id="MobiDB-lite"/>
    </source>
</evidence>
<feature type="region of interest" description="Disordered" evidence="1">
    <location>
        <begin position="95"/>
        <end position="119"/>
    </location>
</feature>
<gene>
    <name evidence="2" type="ORF">PCOR1329_LOCUS72110</name>
</gene>
<proteinExistence type="predicted"/>
<comment type="caution">
    <text evidence="2">The sequence shown here is derived from an EMBL/GenBank/DDBJ whole genome shotgun (WGS) entry which is preliminary data.</text>
</comment>
<evidence type="ECO:0000313" key="2">
    <source>
        <dbReference type="EMBL" id="CAK0892454.1"/>
    </source>
</evidence>
<accession>A0ABN9X322</accession>
<name>A0ABN9X322_9DINO</name>
<reference evidence="2" key="1">
    <citation type="submission" date="2023-10" db="EMBL/GenBank/DDBJ databases">
        <authorList>
            <person name="Chen Y."/>
            <person name="Shah S."/>
            <person name="Dougan E. K."/>
            <person name="Thang M."/>
            <person name="Chan C."/>
        </authorList>
    </citation>
    <scope>NUCLEOTIDE SEQUENCE [LARGE SCALE GENOMIC DNA]</scope>
</reference>
<organism evidence="2 3">
    <name type="scientific">Prorocentrum cordatum</name>
    <dbReference type="NCBI Taxonomy" id="2364126"/>
    <lineage>
        <taxon>Eukaryota</taxon>
        <taxon>Sar</taxon>
        <taxon>Alveolata</taxon>
        <taxon>Dinophyceae</taxon>
        <taxon>Prorocentrales</taxon>
        <taxon>Prorocentraceae</taxon>
        <taxon>Prorocentrum</taxon>
    </lineage>
</organism>
<evidence type="ECO:0000313" key="3">
    <source>
        <dbReference type="Proteomes" id="UP001189429"/>
    </source>
</evidence>
<dbReference type="Proteomes" id="UP001189429">
    <property type="component" value="Unassembled WGS sequence"/>
</dbReference>
<keyword evidence="3" id="KW-1185">Reference proteome</keyword>
<sequence>MHAQVVTMLRLALSRDSDQSRATFGAIPGHNCSGSADNALCVARWLADTYLAPSEDSDWKESFFTGYRDPHQPARARTVKDPFDADDLTDVFFPADHSSAVNPTGTGGGENGFNRRRRP</sequence>
<protein>
    <submittedName>
        <fullName evidence="2">Uncharacterized protein</fullName>
    </submittedName>
</protein>